<name>A0A915NJ60_9BILA</name>
<evidence type="ECO:0000256" key="9">
    <source>
        <dbReference type="ARBA" id="ARBA00048830"/>
    </source>
</evidence>
<evidence type="ECO:0000256" key="5">
    <source>
        <dbReference type="ARBA" id="ARBA00022679"/>
    </source>
</evidence>
<keyword evidence="12" id="KW-1185">Reference proteome</keyword>
<accession>A0A915NJ60</accession>
<evidence type="ECO:0000256" key="6">
    <source>
        <dbReference type="ARBA" id="ARBA00022741"/>
    </source>
</evidence>
<feature type="domain" description="Poly(A) polymerase central" evidence="11">
    <location>
        <begin position="947"/>
        <end position="1060"/>
    </location>
</feature>
<evidence type="ECO:0000259" key="11">
    <source>
        <dbReference type="Pfam" id="PF04928"/>
    </source>
</evidence>
<dbReference type="AlphaFoldDB" id="A0A915NJ60"/>
<feature type="chain" id="PRO_5037755906" description="polynucleotide adenylyltransferase" evidence="10">
    <location>
        <begin position="18"/>
        <end position="1068"/>
    </location>
</feature>
<evidence type="ECO:0000256" key="3">
    <source>
        <dbReference type="ARBA" id="ARBA00012388"/>
    </source>
</evidence>
<organism evidence="12 13">
    <name type="scientific">Meloidogyne floridensis</name>
    <dbReference type="NCBI Taxonomy" id="298350"/>
    <lineage>
        <taxon>Eukaryota</taxon>
        <taxon>Metazoa</taxon>
        <taxon>Ecdysozoa</taxon>
        <taxon>Nematoda</taxon>
        <taxon>Chromadorea</taxon>
        <taxon>Rhabditida</taxon>
        <taxon>Tylenchina</taxon>
        <taxon>Tylenchomorpha</taxon>
        <taxon>Tylenchoidea</taxon>
        <taxon>Meloidogynidae</taxon>
        <taxon>Meloidogyninae</taxon>
        <taxon>Meloidogyne</taxon>
    </lineage>
</organism>
<comment type="similarity">
    <text evidence="2">Belongs to the poly(A) polymerase family.</text>
</comment>
<evidence type="ECO:0000256" key="8">
    <source>
        <dbReference type="ARBA" id="ARBA00023242"/>
    </source>
</evidence>
<dbReference type="PANTHER" id="PTHR10682:SF10">
    <property type="entry name" value="POLYNUCLEOTIDE ADENYLYLTRANSFERASE"/>
    <property type="match status" value="1"/>
</dbReference>
<keyword evidence="4" id="KW-0507">mRNA processing</keyword>
<dbReference type="Gene3D" id="1.10.1410.10">
    <property type="match status" value="1"/>
</dbReference>
<keyword evidence="8" id="KW-0539">Nucleus</keyword>
<keyword evidence="10" id="KW-0732">Signal</keyword>
<evidence type="ECO:0000313" key="13">
    <source>
        <dbReference type="WBParaSite" id="scf7180000417984.g1967"/>
    </source>
</evidence>
<comment type="subcellular location">
    <subcellularLocation>
        <location evidence="1">Nucleus</location>
    </subcellularLocation>
</comment>
<dbReference type="Proteomes" id="UP000887560">
    <property type="component" value="Unplaced"/>
</dbReference>
<sequence length="1068" mass="127341">MFTIIFFFCSIAIIAMANDIFKSAEYKINLEIEELEYFEFYNKFLTENTDKDYLRKLSLFSHIRNLKMFIEEIAGKNCDFEKEDDENMRAYKIFSSFKDYENEENDNENSLEMAKRFLENFDFWNFEKKFCEIYKFDINLFEDEIKCENEEQIKEAIETCFASDSFMEEMNISHYESLFNIIEDFDESIFKKISTKTALIKLVDYSLLEQLENQYPTIMHLSVMDPAHRWNLYRKALRMDIPEENMHEIDEENDVKGDAYSYLNYSSEYSVFILFSIVEMLQDRKAELIEKAKEGEAGYIIKEIFIRLNAINVILNDQKNDLNYFENCYNTVRKFLSSTHEKFLDKKFDQDKGVLEEIKSKRGTIYFLLTIFIGEDLNNYMGKWKILDNELLVGDHQLSIHYTKSLTSQNKNERFINHIMANFLIWYRWIEFCLNIRGWKNDHRKRLFTIKWEEQNYILHLYYERLFITEETHFQKENINILGKMEDINMLIDQFSQNPDKMDPNELDEFVTKWNEIENKEYSGKTSQNFKKWLIDMHWVIGTNNEQADKKLEIIPQINTEIKEKKKIITKGNDKISEIIKEETKIEKDEENIKLEYFIDDKNLFDIFNEFKKGKQAINQSFVDVGIYVNEIGKQTQIIWEGMLGLNQRHFVYKMFNLEEDNEKDFLILNVQKRVEEIKQMKELIELDNTNKEYINPNSFQPLSLKEDIIENNDEEGLQNKIIIKSNDPMELLKEEFNLNSLINQIFFPNRKNIKNPMEFFKTLFDKWMDFTKNFNFELLMASPFNKLGGHIQAIIVAVGTGKGEGEEDEKVKAKQIFNGEPETFCEPPFVYNCPENSFFCFICKKSLHETINNVHRSSSSDDKIYLEINETEFEIFFVYKEEQKIPSNDTKWIETLMRKIYKNLNKEGVVDKQQNSSILYNLSLFKTFEYLENLLKNKNEKEKNIFNQSFIYLKNWAKENNIYSSQEGFLDGNSVSLMLTKVILLYPGANLLELVERFFFTYSTWNWQIPLRINKNGHVDQQKLMTIYTPTYPEMSLTAKITESTQKTILDALIKGLKKTMESTSIP</sequence>
<evidence type="ECO:0000256" key="1">
    <source>
        <dbReference type="ARBA" id="ARBA00004123"/>
    </source>
</evidence>
<evidence type="ECO:0000256" key="7">
    <source>
        <dbReference type="ARBA" id="ARBA00022840"/>
    </source>
</evidence>
<keyword evidence="7" id="KW-0067">ATP-binding</keyword>
<dbReference type="SUPFAM" id="SSF81631">
    <property type="entry name" value="PAP/OAS1 substrate-binding domain"/>
    <property type="match status" value="1"/>
</dbReference>
<reference evidence="13" key="1">
    <citation type="submission" date="2022-11" db="UniProtKB">
        <authorList>
            <consortium name="WormBaseParasite"/>
        </authorList>
    </citation>
    <scope>IDENTIFICATION</scope>
</reference>
<keyword evidence="5" id="KW-0808">Transferase</keyword>
<evidence type="ECO:0000313" key="12">
    <source>
        <dbReference type="Proteomes" id="UP000887560"/>
    </source>
</evidence>
<protein>
    <recommendedName>
        <fullName evidence="3">polynucleotide adenylyltransferase</fullName>
        <ecNumber evidence="3">2.7.7.19</ecNumber>
    </recommendedName>
</protein>
<dbReference type="Pfam" id="PF04928">
    <property type="entry name" value="PAP_central"/>
    <property type="match status" value="1"/>
</dbReference>
<feature type="signal peptide" evidence="10">
    <location>
        <begin position="1"/>
        <end position="17"/>
    </location>
</feature>
<evidence type="ECO:0000256" key="10">
    <source>
        <dbReference type="SAM" id="SignalP"/>
    </source>
</evidence>
<dbReference type="GO" id="GO:0005634">
    <property type="term" value="C:nucleus"/>
    <property type="evidence" value="ECO:0007669"/>
    <property type="project" value="UniProtKB-SubCell"/>
</dbReference>
<evidence type="ECO:0000256" key="4">
    <source>
        <dbReference type="ARBA" id="ARBA00022664"/>
    </source>
</evidence>
<dbReference type="GO" id="GO:0005524">
    <property type="term" value="F:ATP binding"/>
    <property type="evidence" value="ECO:0007669"/>
    <property type="project" value="UniProtKB-KW"/>
</dbReference>
<dbReference type="GO" id="GO:1990817">
    <property type="term" value="F:poly(A) RNA polymerase activity"/>
    <property type="evidence" value="ECO:0007669"/>
    <property type="project" value="UniProtKB-EC"/>
</dbReference>
<evidence type="ECO:0000256" key="2">
    <source>
        <dbReference type="ARBA" id="ARBA00010912"/>
    </source>
</evidence>
<proteinExistence type="inferred from homology"/>
<dbReference type="GO" id="GO:0006397">
    <property type="term" value="P:mRNA processing"/>
    <property type="evidence" value="ECO:0007669"/>
    <property type="project" value="UniProtKB-KW"/>
</dbReference>
<keyword evidence="6" id="KW-0547">Nucleotide-binding</keyword>
<dbReference type="PANTHER" id="PTHR10682">
    <property type="entry name" value="POLY A POLYMERASE"/>
    <property type="match status" value="1"/>
</dbReference>
<dbReference type="EC" id="2.7.7.19" evidence="3"/>
<dbReference type="InterPro" id="IPR007012">
    <property type="entry name" value="PolA_pol_cen_dom"/>
</dbReference>
<comment type="catalytic activity">
    <reaction evidence="9">
        <text>RNA(n) + ATP = RNA(n)-3'-adenine ribonucleotide + diphosphate</text>
        <dbReference type="Rhea" id="RHEA:11332"/>
        <dbReference type="Rhea" id="RHEA-COMP:14527"/>
        <dbReference type="Rhea" id="RHEA-COMP:17347"/>
        <dbReference type="ChEBI" id="CHEBI:30616"/>
        <dbReference type="ChEBI" id="CHEBI:33019"/>
        <dbReference type="ChEBI" id="CHEBI:140395"/>
        <dbReference type="ChEBI" id="CHEBI:173115"/>
        <dbReference type="EC" id="2.7.7.19"/>
    </reaction>
</comment>
<dbReference type="WBParaSite" id="scf7180000417984.g1967">
    <property type="protein sequence ID" value="scf7180000417984.g1967"/>
    <property type="gene ID" value="scf7180000417984.g1967"/>
</dbReference>